<feature type="transmembrane region" description="Helical" evidence="1">
    <location>
        <begin position="109"/>
        <end position="127"/>
    </location>
</feature>
<feature type="transmembrane region" description="Helical" evidence="1">
    <location>
        <begin position="21"/>
        <end position="42"/>
    </location>
</feature>
<protein>
    <submittedName>
        <fullName evidence="2">Uncharacterized protein</fullName>
    </submittedName>
</protein>
<dbReference type="Pfam" id="PF22765">
    <property type="entry name" value="DUF7010"/>
    <property type="match status" value="1"/>
</dbReference>
<reference evidence="2 3" key="1">
    <citation type="submission" date="2016-10" db="EMBL/GenBank/DDBJ databases">
        <title>Lutibacter sp. LPB0138, isolated from marine gastropod.</title>
        <authorList>
            <person name="Kim E."/>
            <person name="Yi H."/>
        </authorList>
    </citation>
    <scope>NUCLEOTIDE SEQUENCE [LARGE SCALE GENOMIC DNA]</scope>
    <source>
        <strain evidence="2 3">LPB0138</strain>
    </source>
</reference>
<dbReference type="OrthoDB" id="3242785at2"/>
<dbReference type="STRING" id="1850246.LPB138_10050"/>
<feature type="transmembrane region" description="Helical" evidence="1">
    <location>
        <begin position="156"/>
        <end position="176"/>
    </location>
</feature>
<evidence type="ECO:0000313" key="3">
    <source>
        <dbReference type="Proteomes" id="UP000176050"/>
    </source>
</evidence>
<evidence type="ECO:0000313" key="2">
    <source>
        <dbReference type="EMBL" id="AOW20998.1"/>
    </source>
</evidence>
<dbReference type="EMBL" id="CP017478">
    <property type="protein sequence ID" value="AOW20998.1"/>
    <property type="molecule type" value="Genomic_DNA"/>
</dbReference>
<dbReference type="AlphaFoldDB" id="A0A1D8P8V3"/>
<feature type="transmembrane region" description="Helical" evidence="1">
    <location>
        <begin position="48"/>
        <end position="65"/>
    </location>
</feature>
<feature type="transmembrane region" description="Helical" evidence="1">
    <location>
        <begin position="132"/>
        <end position="150"/>
    </location>
</feature>
<accession>A0A1D8P8V3</accession>
<dbReference type="InterPro" id="IPR053824">
    <property type="entry name" value="DUF7010"/>
</dbReference>
<evidence type="ECO:0000256" key="1">
    <source>
        <dbReference type="SAM" id="Phobius"/>
    </source>
</evidence>
<sequence>MKTTDLNNLKLELSLSAKNGIDFIISASIIWLLISYIWTLPYSSYDKSVFTFIIGSFMIPLTLLFSKILKTSWKVKDNPLQPLGLWLNFAQLFYFPFLIFVLIKQPDYFVMSYVIITGAHFFPYAWFYNERAYAVIAGIIVLGALFFGLYTPVESLYIIPIFMAVSLMVLAVVLYLTHKIKLNSHEA</sequence>
<keyword evidence="1" id="KW-0812">Transmembrane</keyword>
<keyword evidence="1" id="KW-0472">Membrane</keyword>
<organism evidence="2 3">
    <name type="scientific">Urechidicola croceus</name>
    <dbReference type="NCBI Taxonomy" id="1850246"/>
    <lineage>
        <taxon>Bacteria</taxon>
        <taxon>Pseudomonadati</taxon>
        <taxon>Bacteroidota</taxon>
        <taxon>Flavobacteriia</taxon>
        <taxon>Flavobacteriales</taxon>
        <taxon>Flavobacteriaceae</taxon>
        <taxon>Urechidicola</taxon>
    </lineage>
</organism>
<feature type="transmembrane region" description="Helical" evidence="1">
    <location>
        <begin position="85"/>
        <end position="103"/>
    </location>
</feature>
<dbReference type="KEGG" id="lul:LPB138_10050"/>
<keyword evidence="1" id="KW-1133">Transmembrane helix</keyword>
<dbReference type="RefSeq" id="WP_070237162.1">
    <property type="nucleotide sequence ID" value="NZ_CP017478.1"/>
</dbReference>
<keyword evidence="3" id="KW-1185">Reference proteome</keyword>
<proteinExistence type="predicted"/>
<dbReference type="Proteomes" id="UP000176050">
    <property type="component" value="Chromosome"/>
</dbReference>
<gene>
    <name evidence="2" type="ORF">LPB138_10050</name>
</gene>
<name>A0A1D8P8V3_9FLAO</name>